<evidence type="ECO:0000313" key="4">
    <source>
        <dbReference type="Proteomes" id="UP000825701"/>
    </source>
</evidence>
<evidence type="ECO:0000313" key="3">
    <source>
        <dbReference type="EMBL" id="QZN99148.1"/>
    </source>
</evidence>
<proteinExistence type="predicted"/>
<keyword evidence="1" id="KW-1133">Transmembrane helix</keyword>
<reference evidence="3" key="1">
    <citation type="submission" date="2021-08" db="EMBL/GenBank/DDBJ databases">
        <authorList>
            <person name="Zhang H."/>
            <person name="Xu M."/>
            <person name="Yu Z."/>
            <person name="Yang L."/>
            <person name="Cai Y."/>
        </authorList>
    </citation>
    <scope>NUCLEOTIDE SEQUENCE</scope>
    <source>
        <strain evidence="3">CHL1</strain>
    </source>
</reference>
<name>A0A9E6UMF6_9HYPH</name>
<keyword evidence="4" id="KW-1185">Reference proteome</keyword>
<dbReference type="EMBL" id="CP081869">
    <property type="protein sequence ID" value="QZN99148.1"/>
    <property type="molecule type" value="Genomic_DNA"/>
</dbReference>
<keyword evidence="1" id="KW-0472">Membrane</keyword>
<evidence type="ECO:0000259" key="2">
    <source>
        <dbReference type="Pfam" id="PF20075"/>
    </source>
</evidence>
<dbReference type="RefSeq" id="WP_378149310.1">
    <property type="nucleotide sequence ID" value="NZ_CP081869.1"/>
</dbReference>
<keyword evidence="1" id="KW-0812">Transmembrane</keyword>
<feature type="transmembrane region" description="Helical" evidence="1">
    <location>
        <begin position="35"/>
        <end position="55"/>
    </location>
</feature>
<feature type="domain" description="DUF6471" evidence="2">
    <location>
        <begin position="14"/>
        <end position="55"/>
    </location>
</feature>
<evidence type="ECO:0000256" key="1">
    <source>
        <dbReference type="SAM" id="Phobius"/>
    </source>
</evidence>
<gene>
    <name evidence="3" type="ORF">K6K41_20255</name>
</gene>
<dbReference type="InterPro" id="IPR045526">
    <property type="entry name" value="DUF6471"/>
</dbReference>
<protein>
    <submittedName>
        <fullName evidence="3">DUF6471 domain-containing protein</fullName>
    </submittedName>
</protein>
<organism evidence="3 4">
    <name type="scientific">Chenggangzhangella methanolivorans</name>
    <dbReference type="NCBI Taxonomy" id="1437009"/>
    <lineage>
        <taxon>Bacteria</taxon>
        <taxon>Pseudomonadati</taxon>
        <taxon>Pseudomonadota</taxon>
        <taxon>Alphaproteobacteria</taxon>
        <taxon>Hyphomicrobiales</taxon>
        <taxon>Methylopilaceae</taxon>
        <taxon>Chenggangzhangella</taxon>
    </lineage>
</organism>
<dbReference type="AlphaFoldDB" id="A0A9E6UMF6"/>
<dbReference type="Proteomes" id="UP000825701">
    <property type="component" value="Chromosome"/>
</dbReference>
<sequence>MPQFGRRQLNSLRAEKLAAFGIHETKRNIANKIRCGGFTAVLLFLWLEAIGASSLRLGTD</sequence>
<dbReference type="KEGG" id="cmet:K6K41_20255"/>
<accession>A0A9E6UMF6</accession>
<dbReference type="Pfam" id="PF20075">
    <property type="entry name" value="DUF6471"/>
    <property type="match status" value="1"/>
</dbReference>